<proteinExistence type="inferred from homology"/>
<keyword evidence="5 10" id="KW-0297">G-protein coupled receptor</keyword>
<dbReference type="OMA" id="EPFTYFY"/>
<keyword evidence="4 11" id="KW-1133">Transmembrane helix</keyword>
<dbReference type="PRINTS" id="PR01735">
    <property type="entry name" value="P2Y13PRNCPTR"/>
</dbReference>
<dbReference type="InterPro" id="IPR017452">
    <property type="entry name" value="GPCR_Rhodpsn_7TM"/>
</dbReference>
<dbReference type="InterPro" id="IPR000276">
    <property type="entry name" value="GPCR_Rhodpsn"/>
</dbReference>
<name>A0A401SIX1_CHIPU</name>
<dbReference type="PRINTS" id="PR00237">
    <property type="entry name" value="GPCRRHODOPSN"/>
</dbReference>
<dbReference type="InterPro" id="IPR008109">
    <property type="entry name" value="P2Y13_rcpt"/>
</dbReference>
<evidence type="ECO:0000256" key="6">
    <source>
        <dbReference type="ARBA" id="ARBA00023136"/>
    </source>
</evidence>
<evidence type="ECO:0000256" key="5">
    <source>
        <dbReference type="ARBA" id="ARBA00023040"/>
    </source>
</evidence>
<evidence type="ECO:0000256" key="7">
    <source>
        <dbReference type="ARBA" id="ARBA00023157"/>
    </source>
</evidence>
<evidence type="ECO:0000259" key="12">
    <source>
        <dbReference type="PROSITE" id="PS50262"/>
    </source>
</evidence>
<feature type="transmembrane region" description="Helical" evidence="11">
    <location>
        <begin position="139"/>
        <end position="158"/>
    </location>
</feature>
<feature type="transmembrane region" description="Helical" evidence="11">
    <location>
        <begin position="23"/>
        <end position="44"/>
    </location>
</feature>
<keyword evidence="6 11" id="KW-0472">Membrane</keyword>
<dbReference type="Gene3D" id="1.20.1070.10">
    <property type="entry name" value="Rhodopsin 7-helix transmembrane proteins"/>
    <property type="match status" value="1"/>
</dbReference>
<evidence type="ECO:0000256" key="4">
    <source>
        <dbReference type="ARBA" id="ARBA00022989"/>
    </source>
</evidence>
<keyword evidence="9 10" id="KW-0807">Transducer</keyword>
<dbReference type="PRINTS" id="PR01157">
    <property type="entry name" value="P2YPURNOCPTR"/>
</dbReference>
<feature type="transmembrane region" description="Helical" evidence="11">
    <location>
        <begin position="97"/>
        <end position="118"/>
    </location>
</feature>
<evidence type="ECO:0000256" key="3">
    <source>
        <dbReference type="ARBA" id="ARBA00022692"/>
    </source>
</evidence>
<feature type="transmembrane region" description="Helical" evidence="11">
    <location>
        <begin position="274"/>
        <end position="292"/>
    </location>
</feature>
<dbReference type="GO" id="GO:0045028">
    <property type="term" value="F:G protein-coupled purinergic nucleotide receptor activity"/>
    <property type="evidence" value="ECO:0007669"/>
    <property type="project" value="InterPro"/>
</dbReference>
<dbReference type="InterPro" id="IPR048077">
    <property type="entry name" value="GPR171"/>
</dbReference>
<protein>
    <recommendedName>
        <fullName evidence="12">G-protein coupled receptors family 1 profile domain-containing protein</fullName>
    </recommendedName>
</protein>
<evidence type="ECO:0000256" key="2">
    <source>
        <dbReference type="ARBA" id="ARBA00022475"/>
    </source>
</evidence>
<dbReference type="PANTHER" id="PTHR24233">
    <property type="entry name" value="P2Y PURINOCEPTOR-RELATED G-PROTEIN COUPLED RECEPTOR"/>
    <property type="match status" value="1"/>
</dbReference>
<accession>A0A401SIX1</accession>
<feature type="transmembrane region" description="Helical" evidence="11">
    <location>
        <begin position="178"/>
        <end position="207"/>
    </location>
</feature>
<dbReference type="PANTHER" id="PTHR24233:SF4">
    <property type="entry name" value="G-PROTEIN COUPLED RECEPTOR 171"/>
    <property type="match status" value="1"/>
</dbReference>
<evidence type="ECO:0000256" key="8">
    <source>
        <dbReference type="ARBA" id="ARBA00023170"/>
    </source>
</evidence>
<comment type="caution">
    <text evidence="13">The sequence shown here is derived from an EMBL/GenBank/DDBJ whole genome shotgun (WGS) entry which is preliminary data.</text>
</comment>
<evidence type="ECO:0000256" key="1">
    <source>
        <dbReference type="ARBA" id="ARBA00004651"/>
    </source>
</evidence>
<comment type="subcellular location">
    <subcellularLocation>
        <location evidence="1">Cell membrane</location>
        <topology evidence="1">Multi-pass membrane protein</topology>
    </subcellularLocation>
</comment>
<evidence type="ECO:0000256" key="10">
    <source>
        <dbReference type="RuleBase" id="RU000688"/>
    </source>
</evidence>
<gene>
    <name evidence="13" type="ORF">chiPu_0008796</name>
</gene>
<evidence type="ECO:0000256" key="11">
    <source>
        <dbReference type="SAM" id="Phobius"/>
    </source>
</evidence>
<comment type="similarity">
    <text evidence="10">Belongs to the G-protein coupled receptor 1 family.</text>
</comment>
<keyword evidence="2" id="KW-1003">Cell membrane</keyword>
<dbReference type="STRING" id="137246.A0A401SIX1"/>
<feature type="domain" description="G-protein coupled receptors family 1 profile" evidence="12">
    <location>
        <begin position="35"/>
        <end position="289"/>
    </location>
</feature>
<dbReference type="SUPFAM" id="SSF81321">
    <property type="entry name" value="Family A G protein-coupled receptor-like"/>
    <property type="match status" value="1"/>
</dbReference>
<keyword evidence="7" id="KW-1015">Disulfide bond</keyword>
<dbReference type="CDD" id="cd15167">
    <property type="entry name" value="7tmA_GPR171"/>
    <property type="match status" value="1"/>
</dbReference>
<evidence type="ECO:0000256" key="9">
    <source>
        <dbReference type="ARBA" id="ARBA00023224"/>
    </source>
</evidence>
<evidence type="ECO:0000313" key="14">
    <source>
        <dbReference type="Proteomes" id="UP000287033"/>
    </source>
</evidence>
<feature type="transmembrane region" description="Helical" evidence="11">
    <location>
        <begin position="228"/>
        <end position="246"/>
    </location>
</feature>
<organism evidence="13 14">
    <name type="scientific">Chiloscyllium punctatum</name>
    <name type="common">Brownbanded bambooshark</name>
    <name type="synonym">Hemiscyllium punctatum</name>
    <dbReference type="NCBI Taxonomy" id="137246"/>
    <lineage>
        <taxon>Eukaryota</taxon>
        <taxon>Metazoa</taxon>
        <taxon>Chordata</taxon>
        <taxon>Craniata</taxon>
        <taxon>Vertebrata</taxon>
        <taxon>Chondrichthyes</taxon>
        <taxon>Elasmobranchii</taxon>
        <taxon>Galeomorphii</taxon>
        <taxon>Galeoidea</taxon>
        <taxon>Orectolobiformes</taxon>
        <taxon>Hemiscylliidae</taxon>
        <taxon>Chiloscyllium</taxon>
    </lineage>
</organism>
<sequence length="330" mass="38017">MSSVQNRSHTPCVINNKMEAFTYFYYLIFLIGIIGSCIALWSFVSQRKARKCLNIYLINLLTADFLLSLALPFKIIVDLGVAPWGLKIFHCQVTACLIYVNMYSSIIFLGFVSIDRYIHLSGNSRFQRIQEPGFAKMMSLVIWGMVLLLMVPNMAIPIKNIEPKPLLKCAEIKITLGLHWHVLTNFICIAIFMNVSAMLLTSNFLVVKKLYKNKDREMQKDVQQTLRHVFILTGIYIICFVPYHIVRTPYTLSQYKPVGDCTVQRSWFLAKECTFLLAVLNLCLDPILYFYLCKSFRSKITQTFGLAKEMKHKKREAEQAANETNLTLCN</sequence>
<dbReference type="EMBL" id="BEZZ01000298">
    <property type="protein sequence ID" value="GCC30348.1"/>
    <property type="molecule type" value="Genomic_DNA"/>
</dbReference>
<dbReference type="PROSITE" id="PS00237">
    <property type="entry name" value="G_PROTEIN_RECEP_F1_1"/>
    <property type="match status" value="1"/>
</dbReference>
<feature type="transmembrane region" description="Helical" evidence="11">
    <location>
        <begin position="56"/>
        <end position="77"/>
    </location>
</feature>
<dbReference type="Pfam" id="PF00001">
    <property type="entry name" value="7tm_1"/>
    <property type="match status" value="1"/>
</dbReference>
<keyword evidence="14" id="KW-1185">Reference proteome</keyword>
<evidence type="ECO:0000313" key="13">
    <source>
        <dbReference type="EMBL" id="GCC30348.1"/>
    </source>
</evidence>
<keyword evidence="8 10" id="KW-0675">Receptor</keyword>
<dbReference type="AlphaFoldDB" id="A0A401SIX1"/>
<dbReference type="PROSITE" id="PS50262">
    <property type="entry name" value="G_PROTEIN_RECEP_F1_2"/>
    <property type="match status" value="1"/>
</dbReference>
<reference evidence="13 14" key="1">
    <citation type="journal article" date="2018" name="Nat. Ecol. Evol.">
        <title>Shark genomes provide insights into elasmobranch evolution and the origin of vertebrates.</title>
        <authorList>
            <person name="Hara Y"/>
            <person name="Yamaguchi K"/>
            <person name="Onimaru K"/>
            <person name="Kadota M"/>
            <person name="Koyanagi M"/>
            <person name="Keeley SD"/>
            <person name="Tatsumi K"/>
            <person name="Tanaka K"/>
            <person name="Motone F"/>
            <person name="Kageyama Y"/>
            <person name="Nozu R"/>
            <person name="Adachi N"/>
            <person name="Nishimura O"/>
            <person name="Nakagawa R"/>
            <person name="Tanegashima C"/>
            <person name="Kiyatake I"/>
            <person name="Matsumoto R"/>
            <person name="Murakumo K"/>
            <person name="Nishida K"/>
            <person name="Terakita A"/>
            <person name="Kuratani S"/>
            <person name="Sato K"/>
            <person name="Hyodo S Kuraku.S."/>
        </authorList>
    </citation>
    <scope>NUCLEOTIDE SEQUENCE [LARGE SCALE GENOMIC DNA]</scope>
</reference>
<dbReference type="GO" id="GO:0005886">
    <property type="term" value="C:plasma membrane"/>
    <property type="evidence" value="ECO:0007669"/>
    <property type="project" value="UniProtKB-SubCell"/>
</dbReference>
<dbReference type="Proteomes" id="UP000287033">
    <property type="component" value="Unassembled WGS sequence"/>
</dbReference>
<dbReference type="OrthoDB" id="9935079at2759"/>
<keyword evidence="3 10" id="KW-0812">Transmembrane</keyword>